<dbReference type="GeneID" id="66101953"/>
<sequence length="161" mass="18342">MGCHWWLNRHQLFRTQVSIKLNEATSSLSVLPVDWSVVVYDPPDAEEIDPISLQRSWGTIIAGIRSDMVQPVHSLGGIGRAIKGSTYHHCARHFHDRFCISEKKGDLRFINLYIGTATRRPLNFRNILSEIYGIIIFAFTVSCADAIERHSWDHVLAQKTV</sequence>
<proteinExistence type="predicted"/>
<dbReference type="Proteomes" id="UP000812287">
    <property type="component" value="Unassembled WGS sequence"/>
</dbReference>
<dbReference type="EMBL" id="MU250583">
    <property type="protein sequence ID" value="KAG7439791.1"/>
    <property type="molecule type" value="Genomic_DNA"/>
</dbReference>
<keyword evidence="2" id="KW-1185">Reference proteome</keyword>
<evidence type="ECO:0000313" key="1">
    <source>
        <dbReference type="EMBL" id="KAG7439791.1"/>
    </source>
</evidence>
<dbReference type="RefSeq" id="XP_043033291.1">
    <property type="nucleotide sequence ID" value="XM_043179659.1"/>
</dbReference>
<organism evidence="1 2">
    <name type="scientific">Guyanagaster necrorhizus</name>
    <dbReference type="NCBI Taxonomy" id="856835"/>
    <lineage>
        <taxon>Eukaryota</taxon>
        <taxon>Fungi</taxon>
        <taxon>Dikarya</taxon>
        <taxon>Basidiomycota</taxon>
        <taxon>Agaricomycotina</taxon>
        <taxon>Agaricomycetes</taxon>
        <taxon>Agaricomycetidae</taxon>
        <taxon>Agaricales</taxon>
        <taxon>Marasmiineae</taxon>
        <taxon>Physalacriaceae</taxon>
        <taxon>Guyanagaster</taxon>
    </lineage>
</organism>
<protein>
    <submittedName>
        <fullName evidence="1">Uncharacterized protein</fullName>
    </submittedName>
</protein>
<reference evidence="1" key="1">
    <citation type="submission" date="2020-11" db="EMBL/GenBank/DDBJ databases">
        <title>Adaptations for nitrogen fixation in a non-lichenized fungal sporocarp promotes dispersal by wood-feeding termites.</title>
        <authorList>
            <consortium name="DOE Joint Genome Institute"/>
            <person name="Koch R.A."/>
            <person name="Yoon G."/>
            <person name="Arayal U."/>
            <person name="Lail K."/>
            <person name="Amirebrahimi M."/>
            <person name="Labutti K."/>
            <person name="Lipzen A."/>
            <person name="Riley R."/>
            <person name="Barry K."/>
            <person name="Henrissat B."/>
            <person name="Grigoriev I.V."/>
            <person name="Herr J.R."/>
            <person name="Aime M.C."/>
        </authorList>
    </citation>
    <scope>NUCLEOTIDE SEQUENCE</scope>
    <source>
        <strain evidence="1">MCA 3950</strain>
    </source>
</reference>
<name>A0A9P8ALM1_9AGAR</name>
<accession>A0A9P8ALM1</accession>
<dbReference type="AlphaFoldDB" id="A0A9P8ALM1"/>
<comment type="caution">
    <text evidence="1">The sequence shown here is derived from an EMBL/GenBank/DDBJ whole genome shotgun (WGS) entry which is preliminary data.</text>
</comment>
<gene>
    <name evidence="1" type="ORF">BT62DRAFT_1081312</name>
</gene>
<evidence type="ECO:0000313" key="2">
    <source>
        <dbReference type="Proteomes" id="UP000812287"/>
    </source>
</evidence>